<accession>A0AAE0ZAE6</accession>
<dbReference type="PROSITE" id="PS51354">
    <property type="entry name" value="GLUTAREDOXIN_2"/>
    <property type="match status" value="1"/>
</dbReference>
<dbReference type="Gene3D" id="1.20.1050.10">
    <property type="match status" value="1"/>
</dbReference>
<gene>
    <name evidence="5" type="ORF">RRG08_026202</name>
</gene>
<evidence type="ECO:0000313" key="5">
    <source>
        <dbReference type="EMBL" id="KAK3765729.1"/>
    </source>
</evidence>
<dbReference type="SUPFAM" id="SSF52833">
    <property type="entry name" value="Thioredoxin-like"/>
    <property type="match status" value="1"/>
</dbReference>
<evidence type="ECO:0000256" key="2">
    <source>
        <dbReference type="SAM" id="Coils"/>
    </source>
</evidence>
<dbReference type="GO" id="GO:0005741">
    <property type="term" value="C:mitochondrial outer membrane"/>
    <property type="evidence" value="ECO:0007669"/>
    <property type="project" value="TreeGrafter"/>
</dbReference>
<comment type="similarity">
    <text evidence="1">Belongs to the GST superfamily.</text>
</comment>
<evidence type="ECO:0000313" key="6">
    <source>
        <dbReference type="Proteomes" id="UP001283361"/>
    </source>
</evidence>
<dbReference type="Gene3D" id="3.40.30.10">
    <property type="entry name" value="Glutaredoxin"/>
    <property type="match status" value="1"/>
</dbReference>
<organism evidence="5 6">
    <name type="scientific">Elysia crispata</name>
    <name type="common">lettuce slug</name>
    <dbReference type="NCBI Taxonomy" id="231223"/>
    <lineage>
        <taxon>Eukaryota</taxon>
        <taxon>Metazoa</taxon>
        <taxon>Spiralia</taxon>
        <taxon>Lophotrochozoa</taxon>
        <taxon>Mollusca</taxon>
        <taxon>Gastropoda</taxon>
        <taxon>Heterobranchia</taxon>
        <taxon>Euthyneura</taxon>
        <taxon>Panpulmonata</taxon>
        <taxon>Sacoglossa</taxon>
        <taxon>Placobranchoidea</taxon>
        <taxon>Plakobranchidae</taxon>
        <taxon>Elysia</taxon>
    </lineage>
</organism>
<dbReference type="InterPro" id="IPR036249">
    <property type="entry name" value="Thioredoxin-like_sf"/>
</dbReference>
<dbReference type="Proteomes" id="UP001283361">
    <property type="component" value="Unassembled WGS sequence"/>
</dbReference>
<dbReference type="PROSITE" id="PS50404">
    <property type="entry name" value="GST_NTER"/>
    <property type="match status" value="1"/>
</dbReference>
<evidence type="ECO:0000256" key="3">
    <source>
        <dbReference type="SAM" id="Phobius"/>
    </source>
</evidence>
<dbReference type="InterPro" id="IPR004045">
    <property type="entry name" value="Glutathione_S-Trfase_N"/>
</dbReference>
<dbReference type="GO" id="GO:0006626">
    <property type="term" value="P:protein targeting to mitochondrion"/>
    <property type="evidence" value="ECO:0007669"/>
    <property type="project" value="TreeGrafter"/>
</dbReference>
<reference evidence="5" key="1">
    <citation type="journal article" date="2023" name="G3 (Bethesda)">
        <title>A reference genome for the long-term kleptoplast-retaining sea slug Elysia crispata morphotype clarki.</title>
        <authorList>
            <person name="Eastman K.E."/>
            <person name="Pendleton A.L."/>
            <person name="Shaikh M.A."/>
            <person name="Suttiyut T."/>
            <person name="Ogas R."/>
            <person name="Tomko P."/>
            <person name="Gavelis G."/>
            <person name="Widhalm J.R."/>
            <person name="Wisecaver J.H."/>
        </authorList>
    </citation>
    <scope>NUCLEOTIDE SEQUENCE</scope>
    <source>
        <strain evidence="5">ECLA1</strain>
    </source>
</reference>
<name>A0AAE0ZAE6_9GAST</name>
<dbReference type="AlphaFoldDB" id="A0AAE0ZAE6"/>
<keyword evidence="3" id="KW-1133">Transmembrane helix</keyword>
<dbReference type="GO" id="GO:0008053">
    <property type="term" value="P:mitochondrial fusion"/>
    <property type="evidence" value="ECO:0007669"/>
    <property type="project" value="TreeGrafter"/>
</dbReference>
<evidence type="ECO:0000259" key="4">
    <source>
        <dbReference type="PROSITE" id="PS50404"/>
    </source>
</evidence>
<evidence type="ECO:0000256" key="1">
    <source>
        <dbReference type="ARBA" id="ARBA00007409"/>
    </source>
</evidence>
<keyword evidence="2" id="KW-0175">Coiled coil</keyword>
<dbReference type="EMBL" id="JAWDGP010004277">
    <property type="protein sequence ID" value="KAK3765729.1"/>
    <property type="molecule type" value="Genomic_DNA"/>
</dbReference>
<keyword evidence="6" id="KW-1185">Reference proteome</keyword>
<proteinExistence type="inferred from homology"/>
<keyword evidence="3" id="KW-0812">Transmembrane</keyword>
<feature type="coiled-coil region" evidence="2">
    <location>
        <begin position="169"/>
        <end position="210"/>
    </location>
</feature>
<dbReference type="Pfam" id="PF13410">
    <property type="entry name" value="GST_C_2"/>
    <property type="match status" value="1"/>
</dbReference>
<feature type="transmembrane region" description="Helical" evidence="3">
    <location>
        <begin position="290"/>
        <end position="308"/>
    </location>
</feature>
<dbReference type="InterPro" id="IPR036282">
    <property type="entry name" value="Glutathione-S-Trfase_C_sf"/>
</dbReference>
<dbReference type="Pfam" id="PF13409">
    <property type="entry name" value="GST_N_2"/>
    <property type="match status" value="1"/>
</dbReference>
<keyword evidence="3" id="KW-0472">Membrane</keyword>
<protein>
    <recommendedName>
        <fullName evidence="4">GST N-terminal domain-containing protein</fullName>
    </recommendedName>
</protein>
<dbReference type="PANTHER" id="PTHR44188">
    <property type="entry name" value="GDAP1, ISOFORM A"/>
    <property type="match status" value="1"/>
</dbReference>
<sequence>MASNLRLFYWPTSSASQKALMALEEKDLEFKRTIVNITKGEQNQSWFLRINPAGEVPALQIGESFISESDIIVETLDKLKNGTQLVPNPSTPEGKLVQYWRQKFSEINIFLVTFGTIANPQLACEKLELPAAYTVTKEGWEKRLEIQVSNLLKVKAFNPELAGAVDKKIENLKARLNTDNLEMGNAEQALQSLEKIFDEIEDQLRKSRTDNIVEHWLCGPNFTASDITLTMLLGRLNFLKLFPRFVNAEKRPALVEYWAQACRRPSVQKVVLGSKVALIKYEMDCKVKKLAIGTALATGMVALGLFLGHKYKS</sequence>
<dbReference type="SUPFAM" id="SSF47616">
    <property type="entry name" value="GST C-terminal domain-like"/>
    <property type="match status" value="1"/>
</dbReference>
<feature type="domain" description="GST N-terminal" evidence="4">
    <location>
        <begin position="3"/>
        <end position="84"/>
    </location>
</feature>
<comment type="caution">
    <text evidence="5">The sequence shown here is derived from an EMBL/GenBank/DDBJ whole genome shotgun (WGS) entry which is preliminary data.</text>
</comment>
<dbReference type="GO" id="GO:0000266">
    <property type="term" value="P:mitochondrial fission"/>
    <property type="evidence" value="ECO:0007669"/>
    <property type="project" value="TreeGrafter"/>
</dbReference>
<dbReference type="EMBL" id="JAWDGP010004277">
    <property type="protein sequence ID" value="KAK3765730.1"/>
    <property type="molecule type" value="Genomic_DNA"/>
</dbReference>
<dbReference type="CDD" id="cd00570">
    <property type="entry name" value="GST_N_family"/>
    <property type="match status" value="1"/>
</dbReference>
<dbReference type="PANTHER" id="PTHR44188:SF1">
    <property type="entry name" value="GDAP1, ISOFORM A"/>
    <property type="match status" value="1"/>
</dbReference>